<dbReference type="STRING" id="418985.A0A1V9XWK3"/>
<dbReference type="Pfam" id="PF00096">
    <property type="entry name" value="zf-C2H2"/>
    <property type="match status" value="4"/>
</dbReference>
<keyword evidence="2" id="KW-0677">Repeat</keyword>
<evidence type="ECO:0000256" key="2">
    <source>
        <dbReference type="ARBA" id="ARBA00022737"/>
    </source>
</evidence>
<dbReference type="InterPro" id="IPR013087">
    <property type="entry name" value="Znf_C2H2_type"/>
</dbReference>
<keyword evidence="1" id="KW-0479">Metal-binding</keyword>
<evidence type="ECO:0000256" key="4">
    <source>
        <dbReference type="ARBA" id="ARBA00022833"/>
    </source>
</evidence>
<evidence type="ECO:0000256" key="5">
    <source>
        <dbReference type="PROSITE-ProRule" id="PRU00042"/>
    </source>
</evidence>
<dbReference type="GO" id="GO:0005634">
    <property type="term" value="C:nucleus"/>
    <property type="evidence" value="ECO:0007669"/>
    <property type="project" value="TreeGrafter"/>
</dbReference>
<accession>A0A1V9XWK3</accession>
<feature type="domain" description="C2H2-type" evidence="6">
    <location>
        <begin position="54"/>
        <end position="79"/>
    </location>
</feature>
<comment type="caution">
    <text evidence="7">The sequence shown here is derived from an EMBL/GenBank/DDBJ whole genome shotgun (WGS) entry which is preliminary data.</text>
</comment>
<dbReference type="SUPFAM" id="SSF57667">
    <property type="entry name" value="beta-beta-alpha zinc fingers"/>
    <property type="match status" value="2"/>
</dbReference>
<dbReference type="GO" id="GO:0008270">
    <property type="term" value="F:zinc ion binding"/>
    <property type="evidence" value="ECO:0007669"/>
    <property type="project" value="UniProtKB-KW"/>
</dbReference>
<dbReference type="PANTHER" id="PTHR24381:SF450">
    <property type="entry name" value="GASTRULA ZINC FINGER PROTEIN XLCGF26.1-LIKE-RELATED"/>
    <property type="match status" value="1"/>
</dbReference>
<reference evidence="7 8" key="1">
    <citation type="journal article" date="2017" name="Gigascience">
        <title>Draft genome of the honey bee ectoparasitic mite, Tropilaelaps mercedesae, is shaped by the parasitic life history.</title>
        <authorList>
            <person name="Dong X."/>
            <person name="Armstrong S.D."/>
            <person name="Xia D."/>
            <person name="Makepeace B.L."/>
            <person name="Darby A.C."/>
            <person name="Kadowaki T."/>
        </authorList>
    </citation>
    <scope>NUCLEOTIDE SEQUENCE [LARGE SCALE GENOMIC DNA]</scope>
    <source>
        <strain evidence="7">Wuxi-XJTLU</strain>
    </source>
</reference>
<sequence length="187" mass="20655">MLRRGGGFKPTTLPNLTTLSNLSGSLPSSALLLEELGLAHHHQLQHATLSDLYSYCVKCDKMFSTPQGLEVHAQRAHIGFSISSPTSGAVVEPGPGGRPFACDLCDKTFSHELGLAQHRAVHSAERSFECKQCGKCFKRSSTLSTHLLIHSDTRPYPCEYCGKRFHQKSDMKKHTYIHTDVNSDENC</sequence>
<feature type="domain" description="C2H2-type" evidence="6">
    <location>
        <begin position="156"/>
        <end position="183"/>
    </location>
</feature>
<name>A0A1V9XWK3_9ACAR</name>
<gene>
    <name evidence="7" type="ORF">BIW11_00388</name>
</gene>
<dbReference type="FunFam" id="3.30.160.60:FF:000245">
    <property type="entry name" value="zinc finger protein Gfi-1"/>
    <property type="match status" value="1"/>
</dbReference>
<dbReference type="Proteomes" id="UP000192247">
    <property type="component" value="Unassembled WGS sequence"/>
</dbReference>
<dbReference type="SMART" id="SM00355">
    <property type="entry name" value="ZnF_C2H2"/>
    <property type="match status" value="4"/>
</dbReference>
<dbReference type="GO" id="GO:0000977">
    <property type="term" value="F:RNA polymerase II transcription regulatory region sequence-specific DNA binding"/>
    <property type="evidence" value="ECO:0007669"/>
    <property type="project" value="TreeGrafter"/>
</dbReference>
<dbReference type="InterPro" id="IPR036236">
    <property type="entry name" value="Znf_C2H2_sf"/>
</dbReference>
<dbReference type="FunFam" id="3.30.160.60:FF:000446">
    <property type="entry name" value="Zinc finger protein"/>
    <property type="match status" value="1"/>
</dbReference>
<evidence type="ECO:0000313" key="8">
    <source>
        <dbReference type="Proteomes" id="UP000192247"/>
    </source>
</evidence>
<dbReference type="OrthoDB" id="6155966at2759"/>
<proteinExistence type="predicted"/>
<dbReference type="InParanoid" id="A0A1V9XWK3"/>
<evidence type="ECO:0000256" key="3">
    <source>
        <dbReference type="ARBA" id="ARBA00022771"/>
    </source>
</evidence>
<evidence type="ECO:0000313" key="7">
    <source>
        <dbReference type="EMBL" id="OQR77821.1"/>
    </source>
</evidence>
<dbReference type="AlphaFoldDB" id="A0A1V9XWK3"/>
<dbReference type="GO" id="GO:0000981">
    <property type="term" value="F:DNA-binding transcription factor activity, RNA polymerase II-specific"/>
    <property type="evidence" value="ECO:0007669"/>
    <property type="project" value="TreeGrafter"/>
</dbReference>
<keyword evidence="8" id="KW-1185">Reference proteome</keyword>
<dbReference type="PROSITE" id="PS00028">
    <property type="entry name" value="ZINC_FINGER_C2H2_1"/>
    <property type="match status" value="4"/>
</dbReference>
<dbReference type="Gene3D" id="3.30.160.60">
    <property type="entry name" value="Classic Zinc Finger"/>
    <property type="match status" value="3"/>
</dbReference>
<keyword evidence="3 5" id="KW-0863">Zinc-finger</keyword>
<evidence type="ECO:0000259" key="6">
    <source>
        <dbReference type="PROSITE" id="PS50157"/>
    </source>
</evidence>
<dbReference type="FunFam" id="3.30.160.60:FF:000208">
    <property type="entry name" value="zinc finger protein Gfi-1b"/>
    <property type="match status" value="1"/>
</dbReference>
<organism evidence="7 8">
    <name type="scientific">Tropilaelaps mercedesae</name>
    <dbReference type="NCBI Taxonomy" id="418985"/>
    <lineage>
        <taxon>Eukaryota</taxon>
        <taxon>Metazoa</taxon>
        <taxon>Ecdysozoa</taxon>
        <taxon>Arthropoda</taxon>
        <taxon>Chelicerata</taxon>
        <taxon>Arachnida</taxon>
        <taxon>Acari</taxon>
        <taxon>Parasitiformes</taxon>
        <taxon>Mesostigmata</taxon>
        <taxon>Gamasina</taxon>
        <taxon>Dermanyssoidea</taxon>
        <taxon>Laelapidae</taxon>
        <taxon>Tropilaelaps</taxon>
    </lineage>
</organism>
<feature type="domain" description="C2H2-type" evidence="6">
    <location>
        <begin position="100"/>
        <end position="127"/>
    </location>
</feature>
<protein>
    <submittedName>
        <fullName evidence="7">Zinc finger protein-like</fullName>
    </submittedName>
</protein>
<dbReference type="PROSITE" id="PS50157">
    <property type="entry name" value="ZINC_FINGER_C2H2_2"/>
    <property type="match status" value="4"/>
</dbReference>
<dbReference type="EMBL" id="MNPL01003009">
    <property type="protein sequence ID" value="OQR77821.1"/>
    <property type="molecule type" value="Genomic_DNA"/>
</dbReference>
<evidence type="ECO:0000256" key="1">
    <source>
        <dbReference type="ARBA" id="ARBA00022723"/>
    </source>
</evidence>
<dbReference type="PANTHER" id="PTHR24381">
    <property type="entry name" value="ZINC FINGER PROTEIN"/>
    <property type="match status" value="1"/>
</dbReference>
<feature type="domain" description="C2H2-type" evidence="6">
    <location>
        <begin position="128"/>
        <end position="155"/>
    </location>
</feature>
<keyword evidence="4" id="KW-0862">Zinc</keyword>